<keyword evidence="1" id="KW-0808">Transferase</keyword>
<feature type="transmembrane region" description="Helical" evidence="3">
    <location>
        <begin position="812"/>
        <end position="831"/>
    </location>
</feature>
<dbReference type="GO" id="GO:0016779">
    <property type="term" value="F:nucleotidyltransferase activity"/>
    <property type="evidence" value="ECO:0007669"/>
    <property type="project" value="UniProtKB-KW"/>
</dbReference>
<keyword evidence="3" id="KW-1133">Transmembrane helix</keyword>
<accession>A0A8K1ZLQ6</accession>
<evidence type="ECO:0000256" key="1">
    <source>
        <dbReference type="ARBA" id="ARBA00022679"/>
    </source>
</evidence>
<proteinExistence type="predicted"/>
<feature type="transmembrane region" description="Helical" evidence="3">
    <location>
        <begin position="837"/>
        <end position="856"/>
    </location>
</feature>
<dbReference type="EMBL" id="MZ956597">
    <property type="protein sequence ID" value="UGV21563.1"/>
    <property type="molecule type" value="Genomic_RNA"/>
</dbReference>
<name>A0A8K1ZLQ6_9VIRU</name>
<feature type="transmembrane region" description="Helical" evidence="3">
    <location>
        <begin position="877"/>
        <end position="896"/>
    </location>
</feature>
<evidence type="ECO:0000256" key="3">
    <source>
        <dbReference type="SAM" id="Phobius"/>
    </source>
</evidence>
<evidence type="ECO:0000313" key="4">
    <source>
        <dbReference type="EMBL" id="UGV21563.1"/>
    </source>
</evidence>
<feature type="transmembrane region" description="Helical" evidence="3">
    <location>
        <begin position="788"/>
        <end position="805"/>
    </location>
</feature>
<organism evidence="4">
    <name type="scientific">Giant panda Riboviria</name>
    <dbReference type="NCBI Taxonomy" id="2903097"/>
    <lineage>
        <taxon>Viruses</taxon>
        <taxon>Riboviria</taxon>
    </lineage>
</organism>
<keyword evidence="3" id="KW-0472">Membrane</keyword>
<keyword evidence="2" id="KW-0548">Nucleotidyltransferase</keyword>
<dbReference type="SUPFAM" id="SSF56672">
    <property type="entry name" value="DNA/RNA polymerases"/>
    <property type="match status" value="1"/>
</dbReference>
<sequence>MAYILNKPIDTFMNKQPTNVSGYAKSHSLLASPVTVDLLISDWLVPSPSIQHSTFVVTKDSRVKKPSYFDFKVGGITSATDYSREPVNDCFIEYKIKGKHPFTIVNTPYEDTFAGHKAKYNIFWMPTHGWCSKLVLAFHFLLQKDFRFDNSIFYELFSTPWYADGPDTGNRGSLQFLASFVNDMLKDLGLAPEAEEVSLDSVLVMFNNYGVKLASEGSDGVVFCEYKGLIHCGYKTTFDLPKDYTFPNCADLTAIVVQNQKLDMSDALAWGLALEGFFVTWRKFFGSDCKYIEISELVAFLKTQGWSYNLFTNDSVVGYKTLLSNIKFGNNAIFWSVFDYDTKLWTYKKFTDKEIKSLTTSVKVADVVDPVIIHDVRPDYEKFFSQLESDEIVSVGFKRTYNFPDAKFYFDGKSLVHSKISSVRYPVYSKVKDSVNINNVNYLVVETRQDKSGLFIHTIVPSNLSPITYKDNIGVEFTVKSQQDPSADCDKYLQEWLLQSDKYDKICSDFASASRACKLYVTTAVQHDVSSDWIDFRLHSFMEEEKTKTRDFKFAGYGSYYKQRFYELYLLYINIIFSAPIIALITSLKPIVKKVAGGDKGEIIELSNTYFDYHNMPFGLNYDFYKNKPDVNMANFPENLQTKSENPKVDPAVLAAQRENFMCNDKILQKDLNVIHKDMTKFTHYCIYGDQTREEYIDTFDADNGLMDNFSETDSIDYEGLAFWMTQDFCSIRHELVKFMSKSQSLFVTLFKLLFTTKYLIYLISSCLSFITGGKVTLGLVGARHHDVFFKYAFIAPFLSIYLLFKTWKGNCFILLLISTSFYLWYLKTLYVFKTAFGTMFLVFEGVLIIRDIIVNGRFSTDAFESRFFDIASTTRYIVLIFLLILLKFYIVYKWFRVVDKLLVGRIRQELSYEKESEIFSSSKYFTTSLSNVQTFLYNKKVSMTEIYAKFRHSKSPLKYETVSDLVPTEYVKYLHKMAPASIVSGLWAFLIRASTPLAEPEFNSRRLMRGYKGTDDLAKELSKLIITNPFITFPDYVKSVLRRKQQAYMDGYNRFMAKPLIPAKMVMICKPDEKQHQRGGTLDAFCDMYKPRNIYNPSEQVKGVCGWFMQIIMAALKNYSTYKVNFAAGQTPLQLSENIKIAWFSLKDPVFISWDGKRHDSLQHVWFLEDVDNVLLRELIPVVGRLVGFTPYQIDRILDNLTAIDIDVEMKVKYPGVSKKSKLSTVLKAKVHGTVFSGLPGRTTFGNTTRILLLVRFAAERCGFVFNKDFFHFQAGDDTLLVMERQHVDMFQTAIQSVYDKYGLIMQDFKVGSTFEFLSRNGFVERGNVYLVRFEDRVCQTGLYSSKVDKPLMPAFDKAITSQISAWGAGSTGVSSLIKWRRRHEQAVSNISLSKVNKLLKEDWKILNGESAEIPSDLVQIEKSYLLLDGACGNPIGSIIRNR</sequence>
<reference evidence="4" key="1">
    <citation type="submission" date="2021-08" db="EMBL/GenBank/DDBJ databases">
        <title>Mining and genetic analysis of wild giant panda gut virome.</title>
        <authorList>
            <person name="Lu X."/>
            <person name="Yang X.S."/>
            <person name="Zhang W."/>
        </authorList>
    </citation>
    <scope>NUCLEOTIDE SEQUENCE</scope>
    <source>
        <strain evidence="4">PPLV5</strain>
    </source>
</reference>
<protein>
    <submittedName>
        <fullName evidence="4">Polyprotein</fullName>
    </submittedName>
</protein>
<evidence type="ECO:0000256" key="2">
    <source>
        <dbReference type="ARBA" id="ARBA00022695"/>
    </source>
</evidence>
<dbReference type="InterPro" id="IPR043502">
    <property type="entry name" value="DNA/RNA_pol_sf"/>
</dbReference>
<feature type="transmembrane region" description="Helical" evidence="3">
    <location>
        <begin position="569"/>
        <end position="588"/>
    </location>
</feature>
<keyword evidence="3" id="KW-0812">Transmembrane</keyword>
<feature type="transmembrane region" description="Helical" evidence="3">
    <location>
        <begin position="759"/>
        <end position="782"/>
    </location>
</feature>